<evidence type="ECO:0000256" key="5">
    <source>
        <dbReference type="ARBA" id="ARBA00022989"/>
    </source>
</evidence>
<accession>A0A2N0WGD5</accession>
<evidence type="ECO:0000256" key="6">
    <source>
        <dbReference type="ARBA" id="ARBA00023136"/>
    </source>
</evidence>
<keyword evidence="4 7" id="KW-0812">Transmembrane</keyword>
<evidence type="ECO:0000256" key="3">
    <source>
        <dbReference type="ARBA" id="ARBA00022475"/>
    </source>
</evidence>
<evidence type="ECO:0000256" key="2">
    <source>
        <dbReference type="ARBA" id="ARBA00007543"/>
    </source>
</evidence>
<organism evidence="9 10">
    <name type="scientific">Acinetobacter proteolyticus</name>
    <dbReference type="NCBI Taxonomy" id="1776741"/>
    <lineage>
        <taxon>Bacteria</taxon>
        <taxon>Pseudomonadati</taxon>
        <taxon>Pseudomonadota</taxon>
        <taxon>Gammaproteobacteria</taxon>
        <taxon>Moraxellales</taxon>
        <taxon>Moraxellaceae</taxon>
        <taxon>Acinetobacter</taxon>
    </lineage>
</organism>
<dbReference type="PANTHER" id="PTHR43141:SF4">
    <property type="entry name" value="CYTOCHROME BD2 SUBUNIT II"/>
    <property type="match status" value="1"/>
</dbReference>
<evidence type="ECO:0000313" key="8">
    <source>
        <dbReference type="EMBL" id="PKF33526.1"/>
    </source>
</evidence>
<comment type="similarity">
    <text evidence="2">Belongs to the cytochrome ubiquinol oxidase subunit 2 family.</text>
</comment>
<dbReference type="EMBL" id="PISJ01000012">
    <property type="protein sequence ID" value="PKF34142.1"/>
    <property type="molecule type" value="Genomic_DNA"/>
</dbReference>
<dbReference type="Pfam" id="PF02322">
    <property type="entry name" value="Cyt_bd_oxida_II"/>
    <property type="match status" value="1"/>
</dbReference>
<evidence type="ECO:0000313" key="9">
    <source>
        <dbReference type="EMBL" id="PKF34142.1"/>
    </source>
</evidence>
<dbReference type="GO" id="GO:0016682">
    <property type="term" value="F:oxidoreductase activity, acting on diphenols and related substances as donors, oxygen as acceptor"/>
    <property type="evidence" value="ECO:0007669"/>
    <property type="project" value="TreeGrafter"/>
</dbReference>
<proteinExistence type="inferred from homology"/>
<gene>
    <name evidence="9" type="ORF">CW311_09900</name>
    <name evidence="8" type="ORF">CW311_12075</name>
</gene>
<dbReference type="GO" id="GO:0009055">
    <property type="term" value="F:electron transfer activity"/>
    <property type="evidence" value="ECO:0007669"/>
    <property type="project" value="TreeGrafter"/>
</dbReference>
<evidence type="ECO:0000313" key="10">
    <source>
        <dbReference type="Proteomes" id="UP000233553"/>
    </source>
</evidence>
<keyword evidence="5 7" id="KW-1133">Transmembrane helix</keyword>
<evidence type="ECO:0000256" key="4">
    <source>
        <dbReference type="ARBA" id="ARBA00022692"/>
    </source>
</evidence>
<comment type="subcellular location">
    <subcellularLocation>
        <location evidence="1">Cell membrane</location>
        <topology evidence="1">Multi-pass membrane protein</topology>
    </subcellularLocation>
</comment>
<dbReference type="RefSeq" id="WP_171304487.1">
    <property type="nucleotide sequence ID" value="NZ_PISJ01000012.1"/>
</dbReference>
<dbReference type="AlphaFoldDB" id="A0A2N0WGD5"/>
<dbReference type="InterPro" id="IPR003317">
    <property type="entry name" value="Cyt-d_oxidase_su2"/>
</dbReference>
<keyword evidence="6 7" id="KW-0472">Membrane</keyword>
<evidence type="ECO:0000256" key="7">
    <source>
        <dbReference type="SAM" id="Phobius"/>
    </source>
</evidence>
<dbReference type="PANTHER" id="PTHR43141">
    <property type="entry name" value="CYTOCHROME BD2 SUBUNIT II"/>
    <property type="match status" value="1"/>
</dbReference>
<comment type="caution">
    <text evidence="9">The sequence shown here is derived from an EMBL/GenBank/DDBJ whole genome shotgun (WGS) entry which is preliminary data.</text>
</comment>
<dbReference type="GO" id="GO:0070069">
    <property type="term" value="C:cytochrome complex"/>
    <property type="evidence" value="ECO:0007669"/>
    <property type="project" value="TreeGrafter"/>
</dbReference>
<dbReference type="GO" id="GO:0019646">
    <property type="term" value="P:aerobic electron transport chain"/>
    <property type="evidence" value="ECO:0007669"/>
    <property type="project" value="TreeGrafter"/>
</dbReference>
<evidence type="ECO:0000256" key="1">
    <source>
        <dbReference type="ARBA" id="ARBA00004651"/>
    </source>
</evidence>
<keyword evidence="3" id="KW-1003">Cell membrane</keyword>
<sequence>LVFLAFTGFVISLWPNIIPPSVTIWEAAAPHSSQKFALVGAVILIPIIIAYTILSYWVFRDKVRVGDTGYH</sequence>
<name>A0A2N0WGD5_9GAMM</name>
<dbReference type="EMBL" id="PISJ01000013">
    <property type="protein sequence ID" value="PKF33526.1"/>
    <property type="molecule type" value="Genomic_DNA"/>
</dbReference>
<reference evidence="9 10" key="1">
    <citation type="submission" date="2017-12" db="EMBL/GenBank/DDBJ databases">
        <title>Draft Genome sequences of multiple microbial strains isolated from spacecraft associated surfaces.</title>
        <authorList>
            <person name="Seuylemezian A."/>
            <person name="Vaishampayan P."/>
            <person name="Venkateswaran K."/>
        </authorList>
    </citation>
    <scope>NUCLEOTIDE SEQUENCE [LARGE SCALE GENOMIC DNA]</scope>
    <source>
        <strain evidence="9 10">2P01AA</strain>
    </source>
</reference>
<dbReference type="Proteomes" id="UP000233553">
    <property type="component" value="Unassembled WGS sequence"/>
</dbReference>
<feature type="non-terminal residue" evidence="9">
    <location>
        <position position="1"/>
    </location>
</feature>
<dbReference type="GO" id="GO:0005886">
    <property type="term" value="C:plasma membrane"/>
    <property type="evidence" value="ECO:0007669"/>
    <property type="project" value="UniProtKB-SubCell"/>
</dbReference>
<feature type="transmembrane region" description="Helical" evidence="7">
    <location>
        <begin position="36"/>
        <end position="59"/>
    </location>
</feature>
<protein>
    <submittedName>
        <fullName evidence="9">Ubiquinol oxidase subunit II</fullName>
    </submittedName>
</protein>